<dbReference type="InterPro" id="IPR001279">
    <property type="entry name" value="Metallo-B-lactamas"/>
</dbReference>
<evidence type="ECO:0000259" key="1">
    <source>
        <dbReference type="Pfam" id="PF12706"/>
    </source>
</evidence>
<dbReference type="SUPFAM" id="SSF56281">
    <property type="entry name" value="Metallo-hydrolase/oxidoreductase"/>
    <property type="match status" value="1"/>
</dbReference>
<keyword evidence="3" id="KW-1185">Reference proteome</keyword>
<proteinExistence type="predicted"/>
<dbReference type="PANTHER" id="PTHR42663">
    <property type="entry name" value="HYDROLASE C777.06C-RELATED-RELATED"/>
    <property type="match status" value="1"/>
</dbReference>
<dbReference type="RefSeq" id="WP_260794433.1">
    <property type="nucleotide sequence ID" value="NZ_CP093313.1"/>
</dbReference>
<dbReference type="CDD" id="cd16279">
    <property type="entry name" value="metallo-hydrolase-like_MBL-fold"/>
    <property type="match status" value="1"/>
</dbReference>
<gene>
    <name evidence="2" type="ORF">MOP44_03065</name>
</gene>
<dbReference type="EMBL" id="CP093313">
    <property type="protein sequence ID" value="UWZ84927.1"/>
    <property type="molecule type" value="Genomic_DNA"/>
</dbReference>
<accession>A0A9J7BQS1</accession>
<protein>
    <submittedName>
        <fullName evidence="2">MBL fold metallo-hydrolase</fullName>
    </submittedName>
</protein>
<dbReference type="InterPro" id="IPR036866">
    <property type="entry name" value="RibonucZ/Hydroxyglut_hydro"/>
</dbReference>
<evidence type="ECO:0000313" key="2">
    <source>
        <dbReference type="EMBL" id="UWZ84927.1"/>
    </source>
</evidence>
<reference evidence="2" key="1">
    <citation type="submission" date="2021-04" db="EMBL/GenBank/DDBJ databases">
        <title>Phylogenetic analysis of Acidobacteriaceae.</title>
        <authorList>
            <person name="Qiu L."/>
            <person name="Zhang Q."/>
        </authorList>
    </citation>
    <scope>NUCLEOTIDE SEQUENCE</scope>
    <source>
        <strain evidence="2">DSM 25168</strain>
    </source>
</reference>
<dbReference type="Gene3D" id="3.60.15.10">
    <property type="entry name" value="Ribonuclease Z/Hydroxyacylglutathione hydrolase-like"/>
    <property type="match status" value="1"/>
</dbReference>
<feature type="domain" description="Metallo-beta-lactamase" evidence="1">
    <location>
        <begin position="58"/>
        <end position="240"/>
    </location>
</feature>
<name>A0A9J7BQS1_9BACT</name>
<dbReference type="Pfam" id="PF12706">
    <property type="entry name" value="Lactamase_B_2"/>
    <property type="match status" value="1"/>
</dbReference>
<sequence>MNGTLTFLGTGTSMGVPTIGCPCSVCTSSNPRDRRLRPSVMIRWNEIQPESGVAPRHRAVVIDTGPDFREQALRTGLAHVDAVFYTHGHVDHILGLDDLRPLSFIAHRAGGLIPLYASPHTAEILERVYDYTFSPNATYATRARVEIRPLADRTTIHGVEFLRIPVLHGDMEVAGFRFGNAAYLTDVSEIPESSFELLEGVETLVLPALRHKPHPSHATVAQAVGWAERIGARQTFLTHIAHELGHDETNSMLPESVRMAWDGLELPVTLRRAGEAA</sequence>
<dbReference type="Proteomes" id="UP001059380">
    <property type="component" value="Chromosome"/>
</dbReference>
<dbReference type="KEGG" id="orp:MOP44_03065"/>
<dbReference type="AlphaFoldDB" id="A0A9J7BQS1"/>
<evidence type="ECO:0000313" key="3">
    <source>
        <dbReference type="Proteomes" id="UP001059380"/>
    </source>
</evidence>
<organism evidence="2 3">
    <name type="scientific">Occallatibacter riparius</name>
    <dbReference type="NCBI Taxonomy" id="1002689"/>
    <lineage>
        <taxon>Bacteria</taxon>
        <taxon>Pseudomonadati</taxon>
        <taxon>Acidobacteriota</taxon>
        <taxon>Terriglobia</taxon>
        <taxon>Terriglobales</taxon>
        <taxon>Acidobacteriaceae</taxon>
        <taxon>Occallatibacter</taxon>
    </lineage>
</organism>
<dbReference type="PANTHER" id="PTHR42663:SF6">
    <property type="entry name" value="HYDROLASE C777.06C-RELATED"/>
    <property type="match status" value="1"/>
</dbReference>